<evidence type="ECO:0000256" key="3">
    <source>
        <dbReference type="ARBA" id="ARBA00022475"/>
    </source>
</evidence>
<evidence type="ECO:0000256" key="2">
    <source>
        <dbReference type="ARBA" id="ARBA00008806"/>
    </source>
</evidence>
<reference evidence="8 9" key="1">
    <citation type="submission" date="2021-06" db="EMBL/GenBank/DDBJ databases">
        <title>Actinoplanes lichenicola sp. nov., and Actinoplanes ovalisporus sp. nov., isolated from lichen in Thailand.</title>
        <authorList>
            <person name="Saeng-In P."/>
            <person name="Kanchanasin P."/>
            <person name="Yuki M."/>
            <person name="Kudo T."/>
            <person name="Ohkuma M."/>
            <person name="Phongsopitanun W."/>
            <person name="Tanasupawat S."/>
        </authorList>
    </citation>
    <scope>NUCLEOTIDE SEQUENCE [LARGE SCALE GENOMIC DNA]</scope>
    <source>
        <strain evidence="8 9">NBRC 110975</strain>
    </source>
</reference>
<comment type="subcellular location">
    <subcellularLocation>
        <location evidence="1">Cell membrane</location>
        <topology evidence="1">Multi-pass membrane protein</topology>
    </subcellularLocation>
</comment>
<accession>A0ABS5YST0</accession>
<dbReference type="Proteomes" id="UP001519654">
    <property type="component" value="Unassembled WGS sequence"/>
</dbReference>
<dbReference type="PANTHER" id="PTHR37937">
    <property type="entry name" value="CONJUGATIVE TRANSFER: DNA TRANSPORT"/>
    <property type="match status" value="1"/>
</dbReference>
<keyword evidence="3" id="KW-1003">Cell membrane</keyword>
<evidence type="ECO:0000313" key="8">
    <source>
        <dbReference type="EMBL" id="MBU2666413.1"/>
    </source>
</evidence>
<keyword evidence="6" id="KW-0472">Membrane</keyword>
<dbReference type="Pfam" id="PF02534">
    <property type="entry name" value="T4SS-DNA_transf"/>
    <property type="match status" value="1"/>
</dbReference>
<gene>
    <name evidence="8" type="ORF">KOI35_23185</name>
</gene>
<comment type="caution">
    <text evidence="8">The sequence shown here is derived from an EMBL/GenBank/DDBJ whole genome shotgun (WGS) entry which is preliminary data.</text>
</comment>
<evidence type="ECO:0000256" key="5">
    <source>
        <dbReference type="ARBA" id="ARBA00022989"/>
    </source>
</evidence>
<comment type="similarity">
    <text evidence="2">Belongs to the VirD4/TraG family.</text>
</comment>
<dbReference type="RefSeq" id="WP_215789942.1">
    <property type="nucleotide sequence ID" value="NZ_JAHKKG010000007.1"/>
</dbReference>
<evidence type="ECO:0000256" key="4">
    <source>
        <dbReference type="ARBA" id="ARBA00022692"/>
    </source>
</evidence>
<dbReference type="InterPro" id="IPR003688">
    <property type="entry name" value="TraG/VirD4"/>
</dbReference>
<protein>
    <submittedName>
        <fullName evidence="8">Type IV secretory system conjugative DNA transfer family protein</fullName>
    </submittedName>
</protein>
<evidence type="ECO:0000256" key="7">
    <source>
        <dbReference type="SAM" id="MobiDB-lite"/>
    </source>
</evidence>
<dbReference type="Gene3D" id="3.40.50.300">
    <property type="entry name" value="P-loop containing nucleotide triphosphate hydrolases"/>
    <property type="match status" value="1"/>
</dbReference>
<dbReference type="SUPFAM" id="SSF52540">
    <property type="entry name" value="P-loop containing nucleoside triphosphate hydrolases"/>
    <property type="match status" value="1"/>
</dbReference>
<evidence type="ECO:0000256" key="1">
    <source>
        <dbReference type="ARBA" id="ARBA00004651"/>
    </source>
</evidence>
<name>A0ABS5YST0_9ACTN</name>
<keyword evidence="9" id="KW-1185">Reference proteome</keyword>
<evidence type="ECO:0000313" key="9">
    <source>
        <dbReference type="Proteomes" id="UP001519654"/>
    </source>
</evidence>
<dbReference type="PANTHER" id="PTHR37937:SF1">
    <property type="entry name" value="CONJUGATIVE TRANSFER: DNA TRANSPORT"/>
    <property type="match status" value="1"/>
</dbReference>
<sequence>MSPASPSPFPVRRRPPNQSPGLELGRSPQGGAIHAPPLLPVTVIGPTGSGKTTRVAAPILADWPGPAVVLSVKTDLIGAAYPARQERGPVWLLDPEEALPTGVEAARFDLASWIVTLADAQDVAAVLLGGGASGGLREGPFWLELAQNWTAPILYAGARAGLDIGQIVDLAVRDRSPQAERLVVQSGDPIAIRMLRSVLELEARARTSVMATVGQALRVFNRPGVVRATTGSDFTLDRILDEDATLAMTLPAFRMRQVAPLFAAVLTRLWSRVQARAASGPPIRPLLLLVDEAAQVPGVTEHLLEWVTTGRGLDVQVVTFWHDLAQLQARYGPERSTVVNNSGSVLFLGAGSDPDGREFLGRYAGPGLPETLAATGHLVCTAGRCEPLRLRDTP</sequence>
<feature type="region of interest" description="Disordered" evidence="7">
    <location>
        <begin position="1"/>
        <end position="38"/>
    </location>
</feature>
<proteinExistence type="inferred from homology"/>
<dbReference type="InterPro" id="IPR027417">
    <property type="entry name" value="P-loop_NTPase"/>
</dbReference>
<keyword evidence="4" id="KW-0812">Transmembrane</keyword>
<organism evidence="8 9">
    <name type="scientific">Paractinoplanes bogorensis</name>
    <dbReference type="NCBI Taxonomy" id="1610840"/>
    <lineage>
        <taxon>Bacteria</taxon>
        <taxon>Bacillati</taxon>
        <taxon>Actinomycetota</taxon>
        <taxon>Actinomycetes</taxon>
        <taxon>Micromonosporales</taxon>
        <taxon>Micromonosporaceae</taxon>
        <taxon>Paractinoplanes</taxon>
    </lineage>
</organism>
<dbReference type="CDD" id="cd01127">
    <property type="entry name" value="TrwB_TraG_TraD_VirD4"/>
    <property type="match status" value="1"/>
</dbReference>
<keyword evidence="5" id="KW-1133">Transmembrane helix</keyword>
<dbReference type="InterPro" id="IPR051539">
    <property type="entry name" value="T4SS-coupling_protein"/>
</dbReference>
<evidence type="ECO:0000256" key="6">
    <source>
        <dbReference type="ARBA" id="ARBA00023136"/>
    </source>
</evidence>
<dbReference type="EMBL" id="JAHKKG010000007">
    <property type="protein sequence ID" value="MBU2666413.1"/>
    <property type="molecule type" value="Genomic_DNA"/>
</dbReference>